<feature type="signal peptide" evidence="1">
    <location>
        <begin position="1"/>
        <end position="27"/>
    </location>
</feature>
<dbReference type="AlphaFoldDB" id="A0A517N9J1"/>
<evidence type="ECO:0000313" key="3">
    <source>
        <dbReference type="Proteomes" id="UP000318538"/>
    </source>
</evidence>
<sequence precursor="true">MDPIKKTGIRAVACHAALLALCLSASAQEGSPLGNFATLEGCEQAPCGEFHHGTACCDNGNAGGYYGEIQFLRLKAHASEGDTYSDDGVPRARNGYRINLGYQTSEGLGARFRYFDYDGAQEFPDGRGGLKADYFDFEVTDQFRLSKFDGILSAGYRHANLEELYQDDNYADFKGDGLTLGAMLQRDMGCNLSLYGWMQHSILVGDDPAAGSEGLVASWTELQLGGQYNNCVAGYNTFIRGGAEAQQHAGIVDDDSEDTGLFGWFLSCGVTF</sequence>
<dbReference type="EMBL" id="CP036525">
    <property type="protein sequence ID" value="QDT03799.1"/>
    <property type="molecule type" value="Genomic_DNA"/>
</dbReference>
<organism evidence="2 3">
    <name type="scientific">Rubripirellula lacrimiformis</name>
    <dbReference type="NCBI Taxonomy" id="1930273"/>
    <lineage>
        <taxon>Bacteria</taxon>
        <taxon>Pseudomonadati</taxon>
        <taxon>Planctomycetota</taxon>
        <taxon>Planctomycetia</taxon>
        <taxon>Pirellulales</taxon>
        <taxon>Pirellulaceae</taxon>
        <taxon>Rubripirellula</taxon>
    </lineage>
</organism>
<evidence type="ECO:0000256" key="1">
    <source>
        <dbReference type="SAM" id="SignalP"/>
    </source>
</evidence>
<dbReference type="KEGG" id="rlc:K227x_21840"/>
<name>A0A517N9J1_9BACT</name>
<gene>
    <name evidence="2" type="ORF">K227x_21840</name>
</gene>
<reference evidence="2 3" key="1">
    <citation type="submission" date="2019-02" db="EMBL/GenBank/DDBJ databases">
        <title>Deep-cultivation of Planctomycetes and their phenomic and genomic characterization uncovers novel biology.</title>
        <authorList>
            <person name="Wiegand S."/>
            <person name="Jogler M."/>
            <person name="Boedeker C."/>
            <person name="Pinto D."/>
            <person name="Vollmers J."/>
            <person name="Rivas-Marin E."/>
            <person name="Kohn T."/>
            <person name="Peeters S.H."/>
            <person name="Heuer A."/>
            <person name="Rast P."/>
            <person name="Oberbeckmann S."/>
            <person name="Bunk B."/>
            <person name="Jeske O."/>
            <person name="Meyerdierks A."/>
            <person name="Storesund J.E."/>
            <person name="Kallscheuer N."/>
            <person name="Luecker S."/>
            <person name="Lage O.M."/>
            <person name="Pohl T."/>
            <person name="Merkel B.J."/>
            <person name="Hornburger P."/>
            <person name="Mueller R.-W."/>
            <person name="Bruemmer F."/>
            <person name="Labrenz M."/>
            <person name="Spormann A.M."/>
            <person name="Op den Camp H."/>
            <person name="Overmann J."/>
            <person name="Amann R."/>
            <person name="Jetten M.S.M."/>
            <person name="Mascher T."/>
            <person name="Medema M.H."/>
            <person name="Devos D.P."/>
            <person name="Kaster A.-K."/>
            <person name="Ovreas L."/>
            <person name="Rohde M."/>
            <person name="Galperin M.Y."/>
            <person name="Jogler C."/>
        </authorList>
    </citation>
    <scope>NUCLEOTIDE SEQUENCE [LARGE SCALE GENOMIC DNA]</scope>
    <source>
        <strain evidence="2 3">K22_7</strain>
    </source>
</reference>
<evidence type="ECO:0000313" key="2">
    <source>
        <dbReference type="EMBL" id="QDT03799.1"/>
    </source>
</evidence>
<dbReference type="Proteomes" id="UP000318538">
    <property type="component" value="Chromosome"/>
</dbReference>
<accession>A0A517N9J1</accession>
<keyword evidence="1" id="KW-0732">Signal</keyword>
<keyword evidence="3" id="KW-1185">Reference proteome</keyword>
<protein>
    <submittedName>
        <fullName evidence="2">Uncharacterized protein</fullName>
    </submittedName>
</protein>
<feature type="chain" id="PRO_5022048814" evidence="1">
    <location>
        <begin position="28"/>
        <end position="272"/>
    </location>
</feature>
<proteinExistence type="predicted"/>